<feature type="transmembrane region" description="Helical" evidence="1">
    <location>
        <begin position="132"/>
        <end position="153"/>
    </location>
</feature>
<keyword evidence="1" id="KW-1133">Transmembrane helix</keyword>
<keyword evidence="1" id="KW-0472">Membrane</keyword>
<reference evidence="2" key="1">
    <citation type="submission" date="2021-06" db="EMBL/GenBank/DDBJ databases">
        <authorList>
            <person name="Kallberg Y."/>
            <person name="Tangrot J."/>
            <person name="Rosling A."/>
        </authorList>
    </citation>
    <scope>NUCLEOTIDE SEQUENCE</scope>
    <source>
        <strain evidence="2">CL551</strain>
    </source>
</reference>
<evidence type="ECO:0000256" key="1">
    <source>
        <dbReference type="SAM" id="Phobius"/>
    </source>
</evidence>
<protein>
    <submittedName>
        <fullName evidence="2">3761_t:CDS:1</fullName>
    </submittedName>
</protein>
<dbReference type="Proteomes" id="UP000789342">
    <property type="component" value="Unassembled WGS sequence"/>
</dbReference>
<organism evidence="2 3">
    <name type="scientific">Acaulospora morrowiae</name>
    <dbReference type="NCBI Taxonomy" id="94023"/>
    <lineage>
        <taxon>Eukaryota</taxon>
        <taxon>Fungi</taxon>
        <taxon>Fungi incertae sedis</taxon>
        <taxon>Mucoromycota</taxon>
        <taxon>Glomeromycotina</taxon>
        <taxon>Glomeromycetes</taxon>
        <taxon>Diversisporales</taxon>
        <taxon>Acaulosporaceae</taxon>
        <taxon>Acaulospora</taxon>
    </lineage>
</organism>
<evidence type="ECO:0000313" key="3">
    <source>
        <dbReference type="Proteomes" id="UP000789342"/>
    </source>
</evidence>
<keyword evidence="1" id="KW-0812">Transmembrane</keyword>
<dbReference type="OrthoDB" id="10579898at2759"/>
<evidence type="ECO:0000313" key="2">
    <source>
        <dbReference type="EMBL" id="CAG8586529.1"/>
    </source>
</evidence>
<keyword evidence="3" id="KW-1185">Reference proteome</keyword>
<proteinExistence type="predicted"/>
<dbReference type="EMBL" id="CAJVPV010005186">
    <property type="protein sequence ID" value="CAG8586529.1"/>
    <property type="molecule type" value="Genomic_DNA"/>
</dbReference>
<sequence>MSHNHHTRSSRIKIAKIFPPIYDATQTTSFIDEDIDLDNSYASKQINNHQPQGLSTSLSSGFHKITDNIMSKLSPSSSSLPLHHNAISNLSIDRKYPYSLDENCEIVIPIKTLSPTQTVWKKKSDIATGWKYWLTVLLVILIILGVFSYRVWIFGEHLKILQP</sequence>
<accession>A0A9N9G7K3</accession>
<name>A0A9N9G7K3_9GLOM</name>
<dbReference type="AlphaFoldDB" id="A0A9N9G7K3"/>
<gene>
    <name evidence="2" type="ORF">AMORRO_LOCUS7155</name>
</gene>
<comment type="caution">
    <text evidence="2">The sequence shown here is derived from an EMBL/GenBank/DDBJ whole genome shotgun (WGS) entry which is preliminary data.</text>
</comment>